<dbReference type="RefSeq" id="WP_075965555.1">
    <property type="nucleotide sequence ID" value="NZ_BQNZ01000003.1"/>
</dbReference>
<dbReference type="CDD" id="cd01127">
    <property type="entry name" value="TrwB_TraG_TraD_VirD4"/>
    <property type="match status" value="1"/>
</dbReference>
<feature type="transmembrane region" description="Helical" evidence="7">
    <location>
        <begin position="17"/>
        <end position="38"/>
    </location>
</feature>
<dbReference type="PANTHER" id="PTHR37937">
    <property type="entry name" value="CONJUGATIVE TRANSFER: DNA TRANSPORT"/>
    <property type="match status" value="1"/>
</dbReference>
<comment type="subcellular location">
    <subcellularLocation>
        <location evidence="1">Cell membrane</location>
        <topology evidence="1">Multi-pass membrane protein</topology>
    </subcellularLocation>
</comment>
<dbReference type="EMBL" id="BQNZ01000003">
    <property type="protein sequence ID" value="GKH73328.1"/>
    <property type="molecule type" value="Genomic_DNA"/>
</dbReference>
<feature type="transmembrane region" description="Helical" evidence="7">
    <location>
        <begin position="50"/>
        <end position="71"/>
    </location>
</feature>
<keyword evidence="6 7" id="KW-0472">Membrane</keyword>
<keyword evidence="5 7" id="KW-1133">Transmembrane helix</keyword>
<evidence type="ECO:0000256" key="2">
    <source>
        <dbReference type="ARBA" id="ARBA00008806"/>
    </source>
</evidence>
<feature type="domain" description="YWFCY" evidence="8">
    <location>
        <begin position="36"/>
        <end position="144"/>
    </location>
</feature>
<evidence type="ECO:0000313" key="10">
    <source>
        <dbReference type="Proteomes" id="UP001055114"/>
    </source>
</evidence>
<evidence type="ECO:0000256" key="5">
    <source>
        <dbReference type="ARBA" id="ARBA00022989"/>
    </source>
</evidence>
<reference evidence="9" key="1">
    <citation type="submission" date="2022-01" db="EMBL/GenBank/DDBJ databases">
        <title>Novel bile acid biosynthetic pathways are enriched in the microbiome of centenarians.</title>
        <authorList>
            <person name="Sato Y."/>
            <person name="Atarashi K."/>
            <person name="Plichta R.D."/>
            <person name="Arai Y."/>
            <person name="Sasajima S."/>
            <person name="Kearney M.S."/>
            <person name="Suda W."/>
            <person name="Takeshita K."/>
            <person name="Sasaki T."/>
            <person name="Okamoto S."/>
            <person name="Skelly N.A."/>
            <person name="Okamura Y."/>
            <person name="Vlamakis H."/>
            <person name="Li Y."/>
            <person name="Tanoue T."/>
            <person name="Takei H."/>
            <person name="Nittono H."/>
            <person name="Narushima S."/>
            <person name="Irie J."/>
            <person name="Itoh H."/>
            <person name="Moriya K."/>
            <person name="Sugiura Y."/>
            <person name="Suematsu M."/>
            <person name="Moritoki N."/>
            <person name="Shibata S."/>
            <person name="Littman R.D."/>
            <person name="Fischbach A.M."/>
            <person name="Uwamino Y."/>
            <person name="Inoue T."/>
            <person name="Honda A."/>
            <person name="Hattori M."/>
            <person name="Murai T."/>
            <person name="Xavier J.R."/>
            <person name="Hirose N."/>
            <person name="Honda K."/>
        </authorList>
    </citation>
    <scope>NUCLEOTIDE SEQUENCE</scope>
    <source>
        <strain evidence="9">CE91-St3</strain>
    </source>
</reference>
<dbReference type="Gene3D" id="3.40.50.300">
    <property type="entry name" value="P-loop containing nucleotide triphosphate hydrolases"/>
    <property type="match status" value="1"/>
</dbReference>
<dbReference type="Pfam" id="PF02534">
    <property type="entry name" value="T4SS-DNA_transf"/>
    <property type="match status" value="1"/>
</dbReference>
<dbReference type="SUPFAM" id="SSF52540">
    <property type="entry name" value="P-loop containing nucleoside triphosphate hydrolases"/>
    <property type="match status" value="1"/>
</dbReference>
<proteinExistence type="inferred from homology"/>
<evidence type="ECO:0000256" key="4">
    <source>
        <dbReference type="ARBA" id="ARBA00022692"/>
    </source>
</evidence>
<evidence type="ECO:0000256" key="1">
    <source>
        <dbReference type="ARBA" id="ARBA00004651"/>
    </source>
</evidence>
<dbReference type="InterPro" id="IPR027417">
    <property type="entry name" value="P-loop_NTPase"/>
</dbReference>
<feature type="transmembrane region" description="Helical" evidence="7">
    <location>
        <begin position="83"/>
        <end position="106"/>
    </location>
</feature>
<dbReference type="Pfam" id="PF14293">
    <property type="entry name" value="YWFCY"/>
    <property type="match status" value="1"/>
</dbReference>
<comment type="similarity">
    <text evidence="2">Belongs to the VirD4/TraG family.</text>
</comment>
<dbReference type="AlphaFoldDB" id="A0AA37NJQ1"/>
<organism evidence="9 10">
    <name type="scientific">Parabacteroides merdae</name>
    <dbReference type="NCBI Taxonomy" id="46503"/>
    <lineage>
        <taxon>Bacteria</taxon>
        <taxon>Pseudomonadati</taxon>
        <taxon>Bacteroidota</taxon>
        <taxon>Bacteroidia</taxon>
        <taxon>Bacteroidales</taxon>
        <taxon>Tannerellaceae</taxon>
        <taxon>Parabacteroides</taxon>
    </lineage>
</organism>
<evidence type="ECO:0000256" key="6">
    <source>
        <dbReference type="ARBA" id="ARBA00023136"/>
    </source>
</evidence>
<keyword evidence="3" id="KW-1003">Cell membrane</keyword>
<accession>A0AA37NJQ1</accession>
<dbReference type="InterPro" id="IPR025988">
    <property type="entry name" value="YWFCY_dom"/>
</dbReference>
<evidence type="ECO:0000256" key="3">
    <source>
        <dbReference type="ARBA" id="ARBA00022475"/>
    </source>
</evidence>
<dbReference type="InterPro" id="IPR051539">
    <property type="entry name" value="T4SS-coupling_protein"/>
</dbReference>
<feature type="transmembrane region" description="Helical" evidence="7">
    <location>
        <begin position="113"/>
        <end position="137"/>
    </location>
</feature>
<keyword evidence="4 7" id="KW-0812">Transmembrane</keyword>
<gene>
    <name evidence="9" type="ORF">CE91St3_31910</name>
</gene>
<dbReference type="PANTHER" id="PTHR37937:SF1">
    <property type="entry name" value="CONJUGATIVE TRANSFER: DNA TRANSPORT"/>
    <property type="match status" value="1"/>
</dbReference>
<dbReference type="GO" id="GO:0005886">
    <property type="term" value="C:plasma membrane"/>
    <property type="evidence" value="ECO:0007669"/>
    <property type="project" value="UniProtKB-SubCell"/>
</dbReference>
<protein>
    <submittedName>
        <fullName evidence="9">Mobilization protein</fullName>
    </submittedName>
</protein>
<evidence type="ECO:0000259" key="8">
    <source>
        <dbReference type="Pfam" id="PF14293"/>
    </source>
</evidence>
<evidence type="ECO:0000256" key="7">
    <source>
        <dbReference type="SAM" id="Phobius"/>
    </source>
</evidence>
<dbReference type="InterPro" id="IPR003688">
    <property type="entry name" value="TraG/VirD4"/>
</dbReference>
<sequence length="676" mass="76930">MDETREQQKLYSFMQGLVYFFLILEIIMYCDLPPLGFFDDILARIRAIPIYNNIFFSKLLILFLEILVSIGSRPQKQLDFNPYTQVALPLATGIIFFFSSALVIVFRPKDATAWYNWISILYIIMSFIGTILLNVGLDNISKQIRSNMLRDRWNNDNESFEQTSFINENPYSVNIPMRYYYKKKWHDGMINIVNSFRGTLLIGTPGSGKSFSVVNSYIRQHSAKGFALMVYDFKFPDLANIAFYNFLMNKKKGIIPESFEFNVINFNDIEYSRRVNPLRPEYLQTLADAIETATAVVESLKKGGNDSGGGSDQFFSQSAINFLASCLFYFSKYTRKDDDGNMIHGIWSDLPHVLAFMNRSYQEIFDVLFKERELESLLSPFRSAYNNSAFDQLEGQIGTLKISISRLATKESYWIFSGNDISLYISNPASPSYLIIANSPATQDINSALNALVLNRLVRLVNTKHNLPCSIIIDEMPTIYFHKIDNLIATARSNKVSVLMGIQEKAQLVQQYGKTGADVIFSVVGNVISGSARSKDTLDWLQNFFGKVKQVKEGVSIADSKTTISINENMDYVIPGSKIANLRTGELVAQVAMDFSEGDDFPRYMYNCRTKMDMKKIKAEEKQYVKIPKVYTFGSIAEREAFLAANYNKIIQDIDLLIQEEAPEAYAKSKENPNGK</sequence>
<comment type="caution">
    <text evidence="9">The sequence shown here is derived from an EMBL/GenBank/DDBJ whole genome shotgun (WGS) entry which is preliminary data.</text>
</comment>
<evidence type="ECO:0000313" key="9">
    <source>
        <dbReference type="EMBL" id="GKH73328.1"/>
    </source>
</evidence>
<name>A0AA37NJQ1_9BACT</name>
<dbReference type="Proteomes" id="UP001055114">
    <property type="component" value="Unassembled WGS sequence"/>
</dbReference>